<keyword evidence="3" id="KW-1185">Reference proteome</keyword>
<sequence>MVLALMMPTVGNAVGTGEELDLRLYSPLDQKCLGGLAAHREGCVRRGGGSGSEEEGYSAIIEIDLHATTTDEALAKSTVGQLPSLQRVTLVRFVMDLSELDGGCGSEKPREAHQRELRFEQRANRLAPCAVGGDHSGPLALGYFLVTPTFVLWMRIVISQKNSLPFSCQFIRKGGRLPLSPAACYSMAVQLQFWSQYRAVSPHRHAIQSSRHPSPATPSSNYLSFSIPSSPTYPKQDVQRYLTSSQLSCSSFDAVALLPDSQRPIILKRIPTVFCRTPFTTIADYPAAADQSAHRPSKKPPLLTTSHKAPTSSSSTERQTTHMARSFLQIAVSVVWTRGSTRILDTKI</sequence>
<gene>
    <name evidence="2" type="ORF">LACBIDRAFT_323902</name>
</gene>
<feature type="region of interest" description="Disordered" evidence="1">
    <location>
        <begin position="288"/>
        <end position="320"/>
    </location>
</feature>
<dbReference type="KEGG" id="lbc:LACBIDRAFT_323902"/>
<dbReference type="EMBL" id="DS547095">
    <property type="protein sequence ID" value="EDR11373.1"/>
    <property type="molecule type" value="Genomic_DNA"/>
</dbReference>
<protein>
    <submittedName>
        <fullName evidence="2">Predicted protein</fullName>
    </submittedName>
</protein>
<dbReference type="AlphaFoldDB" id="B0D004"/>
<dbReference type="RefSeq" id="XP_001877270.1">
    <property type="nucleotide sequence ID" value="XM_001877235.1"/>
</dbReference>
<evidence type="ECO:0000313" key="3">
    <source>
        <dbReference type="Proteomes" id="UP000001194"/>
    </source>
</evidence>
<dbReference type="HOGENOM" id="CLU_797096_0_0_1"/>
<name>B0D004_LACBS</name>
<dbReference type="GeneID" id="6073328"/>
<dbReference type="Proteomes" id="UP000001194">
    <property type="component" value="Unassembled WGS sequence"/>
</dbReference>
<evidence type="ECO:0000256" key="1">
    <source>
        <dbReference type="SAM" id="MobiDB-lite"/>
    </source>
</evidence>
<accession>B0D004</accession>
<dbReference type="OrthoDB" id="10654562at2759"/>
<proteinExistence type="predicted"/>
<feature type="compositionally biased region" description="Polar residues" evidence="1">
    <location>
        <begin position="303"/>
        <end position="320"/>
    </location>
</feature>
<dbReference type="InParanoid" id="B0D004"/>
<organism evidence="3">
    <name type="scientific">Laccaria bicolor (strain S238N-H82 / ATCC MYA-4686)</name>
    <name type="common">Bicoloured deceiver</name>
    <name type="synonym">Laccaria laccata var. bicolor</name>
    <dbReference type="NCBI Taxonomy" id="486041"/>
    <lineage>
        <taxon>Eukaryota</taxon>
        <taxon>Fungi</taxon>
        <taxon>Dikarya</taxon>
        <taxon>Basidiomycota</taxon>
        <taxon>Agaricomycotina</taxon>
        <taxon>Agaricomycetes</taxon>
        <taxon>Agaricomycetidae</taxon>
        <taxon>Agaricales</taxon>
        <taxon>Agaricineae</taxon>
        <taxon>Hydnangiaceae</taxon>
        <taxon>Laccaria</taxon>
    </lineage>
</organism>
<reference evidence="2 3" key="1">
    <citation type="journal article" date="2008" name="Nature">
        <title>The genome of Laccaria bicolor provides insights into mycorrhizal symbiosis.</title>
        <authorList>
            <person name="Martin F."/>
            <person name="Aerts A."/>
            <person name="Ahren D."/>
            <person name="Brun A."/>
            <person name="Danchin E.G.J."/>
            <person name="Duchaussoy F."/>
            <person name="Gibon J."/>
            <person name="Kohler A."/>
            <person name="Lindquist E."/>
            <person name="Pereda V."/>
            <person name="Salamov A."/>
            <person name="Shapiro H.J."/>
            <person name="Wuyts J."/>
            <person name="Blaudez D."/>
            <person name="Buee M."/>
            <person name="Brokstein P."/>
            <person name="Canbaeck B."/>
            <person name="Cohen D."/>
            <person name="Courty P.E."/>
            <person name="Coutinho P.M."/>
            <person name="Delaruelle C."/>
            <person name="Detter J.C."/>
            <person name="Deveau A."/>
            <person name="DiFazio S."/>
            <person name="Duplessis S."/>
            <person name="Fraissinet-Tachet L."/>
            <person name="Lucic E."/>
            <person name="Frey-Klett P."/>
            <person name="Fourrey C."/>
            <person name="Feussner I."/>
            <person name="Gay G."/>
            <person name="Grimwood J."/>
            <person name="Hoegger P.J."/>
            <person name="Jain P."/>
            <person name="Kilaru S."/>
            <person name="Labbe J."/>
            <person name="Lin Y.C."/>
            <person name="Legue V."/>
            <person name="Le Tacon F."/>
            <person name="Marmeisse R."/>
            <person name="Melayah D."/>
            <person name="Montanini B."/>
            <person name="Muratet M."/>
            <person name="Nehls U."/>
            <person name="Niculita-Hirzel H."/>
            <person name="Oudot-Le Secq M.P."/>
            <person name="Peter M."/>
            <person name="Quesneville H."/>
            <person name="Rajashekar B."/>
            <person name="Reich M."/>
            <person name="Rouhier N."/>
            <person name="Schmutz J."/>
            <person name="Yin T."/>
            <person name="Chalot M."/>
            <person name="Henrissat B."/>
            <person name="Kuees U."/>
            <person name="Lucas S."/>
            <person name="Van de Peer Y."/>
            <person name="Podila G.K."/>
            <person name="Polle A."/>
            <person name="Pukkila P.J."/>
            <person name="Richardson P.M."/>
            <person name="Rouze P."/>
            <person name="Sanders I.R."/>
            <person name="Stajich J.E."/>
            <person name="Tunlid A."/>
            <person name="Tuskan G."/>
            <person name="Grigoriev I.V."/>
        </authorList>
    </citation>
    <scope>NUCLEOTIDE SEQUENCE [LARGE SCALE GENOMIC DNA]</scope>
    <source>
        <strain evidence="3">S238N-H82 / ATCC MYA-4686</strain>
    </source>
</reference>
<evidence type="ECO:0000313" key="2">
    <source>
        <dbReference type="EMBL" id="EDR11373.1"/>
    </source>
</evidence>